<comment type="caution">
    <text evidence="2">The sequence shown here is derived from an EMBL/GenBank/DDBJ whole genome shotgun (WGS) entry which is preliminary data.</text>
</comment>
<evidence type="ECO:0000313" key="2">
    <source>
        <dbReference type="EMBL" id="MFC3674959.1"/>
    </source>
</evidence>
<evidence type="ECO:0000313" key="3">
    <source>
        <dbReference type="Proteomes" id="UP001595711"/>
    </source>
</evidence>
<accession>A0ABV7VCU8</accession>
<dbReference type="Proteomes" id="UP001595711">
    <property type="component" value="Unassembled WGS sequence"/>
</dbReference>
<reference evidence="3" key="1">
    <citation type="journal article" date="2019" name="Int. J. Syst. Evol. Microbiol.">
        <title>The Global Catalogue of Microorganisms (GCM) 10K type strain sequencing project: providing services to taxonomists for standard genome sequencing and annotation.</title>
        <authorList>
            <consortium name="The Broad Institute Genomics Platform"/>
            <consortium name="The Broad Institute Genome Sequencing Center for Infectious Disease"/>
            <person name="Wu L."/>
            <person name="Ma J."/>
        </authorList>
    </citation>
    <scope>NUCLEOTIDE SEQUENCE [LARGE SCALE GENOMIC DNA]</scope>
    <source>
        <strain evidence="3">KCTC 42182</strain>
    </source>
</reference>
<feature type="chain" id="PRO_5046202035" evidence="1">
    <location>
        <begin position="28"/>
        <end position="107"/>
    </location>
</feature>
<protein>
    <submittedName>
        <fullName evidence="2">Uncharacterized protein</fullName>
    </submittedName>
</protein>
<proteinExistence type="predicted"/>
<organism evidence="2 3">
    <name type="scientific">Ferrovibrio xuzhouensis</name>
    <dbReference type="NCBI Taxonomy" id="1576914"/>
    <lineage>
        <taxon>Bacteria</taxon>
        <taxon>Pseudomonadati</taxon>
        <taxon>Pseudomonadota</taxon>
        <taxon>Alphaproteobacteria</taxon>
        <taxon>Rhodospirillales</taxon>
        <taxon>Rhodospirillaceae</taxon>
        <taxon>Ferrovibrio</taxon>
    </lineage>
</organism>
<feature type="signal peptide" evidence="1">
    <location>
        <begin position="1"/>
        <end position="27"/>
    </location>
</feature>
<gene>
    <name evidence="2" type="ORF">ACFOOQ_05340</name>
</gene>
<dbReference type="RefSeq" id="WP_379722618.1">
    <property type="nucleotide sequence ID" value="NZ_JBHRYJ010000001.1"/>
</dbReference>
<evidence type="ECO:0000256" key="1">
    <source>
        <dbReference type="SAM" id="SignalP"/>
    </source>
</evidence>
<name>A0ABV7VCU8_9PROT</name>
<keyword evidence="3" id="KW-1185">Reference proteome</keyword>
<dbReference type="PROSITE" id="PS51257">
    <property type="entry name" value="PROKAR_LIPOPROTEIN"/>
    <property type="match status" value="1"/>
</dbReference>
<dbReference type="EMBL" id="JBHRYJ010000001">
    <property type="protein sequence ID" value="MFC3674959.1"/>
    <property type="molecule type" value="Genomic_DNA"/>
</dbReference>
<keyword evidence="1" id="KW-0732">Signal</keyword>
<sequence>MTILKIMSIFLLAGVTGCAASASNVPAADLDFIGKTKADVIRARGEPGRVTNYYLGGALLVYVSDEHPVTAIYPKGPAEHRCETRFSINKLGVVADVSRIGNCHDSS</sequence>